<dbReference type="CDD" id="cd24139">
    <property type="entry name" value="SIP5-like"/>
    <property type="match status" value="1"/>
</dbReference>
<feature type="compositionally biased region" description="Polar residues" evidence="2">
    <location>
        <begin position="256"/>
        <end position="269"/>
    </location>
</feature>
<dbReference type="PANTHER" id="PTHR31315:SF1">
    <property type="entry name" value="PROTEIN SIP5"/>
    <property type="match status" value="1"/>
</dbReference>
<comment type="similarity">
    <text evidence="1">Belongs to the SIP5 family.</text>
</comment>
<organism evidence="3 4">
    <name type="scientific">Plenodomus tracheiphilus IPT5</name>
    <dbReference type="NCBI Taxonomy" id="1408161"/>
    <lineage>
        <taxon>Eukaryota</taxon>
        <taxon>Fungi</taxon>
        <taxon>Dikarya</taxon>
        <taxon>Ascomycota</taxon>
        <taxon>Pezizomycotina</taxon>
        <taxon>Dothideomycetes</taxon>
        <taxon>Pleosporomycetidae</taxon>
        <taxon>Pleosporales</taxon>
        <taxon>Pleosporineae</taxon>
        <taxon>Leptosphaeriaceae</taxon>
        <taxon>Plenodomus</taxon>
    </lineage>
</organism>
<reference evidence="3" key="1">
    <citation type="submission" date="2020-01" db="EMBL/GenBank/DDBJ databases">
        <authorList>
            <consortium name="DOE Joint Genome Institute"/>
            <person name="Haridas S."/>
            <person name="Albert R."/>
            <person name="Binder M."/>
            <person name="Bloem J."/>
            <person name="Labutti K."/>
            <person name="Salamov A."/>
            <person name="Andreopoulos B."/>
            <person name="Baker S.E."/>
            <person name="Barry K."/>
            <person name="Bills G."/>
            <person name="Bluhm B.H."/>
            <person name="Cannon C."/>
            <person name="Castanera R."/>
            <person name="Culley D.E."/>
            <person name="Daum C."/>
            <person name="Ezra D."/>
            <person name="Gonzalez J.B."/>
            <person name="Henrissat B."/>
            <person name="Kuo A."/>
            <person name="Liang C."/>
            <person name="Lipzen A."/>
            <person name="Lutzoni F."/>
            <person name="Magnuson J."/>
            <person name="Mondo S."/>
            <person name="Nolan M."/>
            <person name="Ohm R."/>
            <person name="Pangilinan J."/>
            <person name="Park H.-J."/>
            <person name="Ramirez L."/>
            <person name="Alfaro M."/>
            <person name="Sun H."/>
            <person name="Tritt A."/>
            <person name="Yoshinaga Y."/>
            <person name="Zwiers L.-H."/>
            <person name="Turgeon B.G."/>
            <person name="Goodwin S.B."/>
            <person name="Spatafora J.W."/>
            <person name="Crous P.W."/>
            <person name="Grigoriev I.V."/>
        </authorList>
    </citation>
    <scope>NUCLEOTIDE SEQUENCE</scope>
    <source>
        <strain evidence="3">IPT5</strain>
    </source>
</reference>
<feature type="region of interest" description="Disordered" evidence="2">
    <location>
        <begin position="1"/>
        <end position="63"/>
    </location>
</feature>
<name>A0A6A7BEX5_9PLEO</name>
<dbReference type="EMBL" id="MU006297">
    <property type="protein sequence ID" value="KAF2852939.1"/>
    <property type="molecule type" value="Genomic_DNA"/>
</dbReference>
<feature type="compositionally biased region" description="Low complexity" evidence="2">
    <location>
        <begin position="679"/>
        <end position="699"/>
    </location>
</feature>
<evidence type="ECO:0000313" key="4">
    <source>
        <dbReference type="Proteomes" id="UP000799423"/>
    </source>
</evidence>
<proteinExistence type="inferred from homology"/>
<accession>A0A6A7BEX5</accession>
<feature type="compositionally biased region" description="Polar residues" evidence="2">
    <location>
        <begin position="626"/>
        <end position="639"/>
    </location>
</feature>
<feature type="region of interest" description="Disordered" evidence="2">
    <location>
        <begin position="484"/>
        <end position="522"/>
    </location>
</feature>
<evidence type="ECO:0000256" key="1">
    <source>
        <dbReference type="ARBA" id="ARBA00010402"/>
    </source>
</evidence>
<feature type="region of interest" description="Disordered" evidence="2">
    <location>
        <begin position="773"/>
        <end position="840"/>
    </location>
</feature>
<keyword evidence="4" id="KW-1185">Reference proteome</keyword>
<feature type="region of interest" description="Disordered" evidence="2">
    <location>
        <begin position="548"/>
        <end position="744"/>
    </location>
</feature>
<dbReference type="OrthoDB" id="21471at2759"/>
<sequence>MGNSQGKEAQPAGRGHARRSSLGIATSPTAAGPAGPSHERTGSGVYSSRSGRGSRHDLSFLGIRGAEVVERDPALEPRRETKAEREARKLEKERVIRAQEREKSLREEGVDGGFLVTLGVYTGPEDFSKPTVRQLQIERRLAPFWKGLDDHEDTWTEHQLVAVVKGLPLPAADEIPPEEPPRPTNHLSPAWNPRSSEPNLNSLTVPMGSRSMSQNSDRSNLSPSNPTFSLPSPTSPLSTNSNPGPTFRGRAKTLASLATGSRNTSQTDVGPQELKLPQDPYVNGQRIEAFLYKNASECPICFMFYPPHLNKTRCCDQAICSECFVQIKRPDPHTPEHHGDAEATPAEPEEEVSLVSEPATCPFCKMPEFGVTYEAPPFRRGLVYNLQGQPPLSSATSAMSSTTSLNSPNAAPTGRRRATSLAVNDKTVVTTDMVRPDWAKKLADARAHALRRAAAATALHNAAYMMGSAQQQENRFGLGRRRRMFGTDSAGSSGVGTPRREGEASSGRGAEGSSDLLPTRLSSRRGNRIDDLEELMMMEAIRLSLAAEEDRKRRDEKEAAKEAKKEGKKKAKENKKVARAQRHIGSGFHPIEVDGLNDAGAGSSSAAGKGKEIDRSGGSAGFNPMTEPTSTINTSQSVDEAQRHLEDSRAQFQRGASSTAQSAPFDPSNNDHPSHRSALRNLSEASSSASSFAESFQNSLQHDSNHLAPGSSYGHSPNASGVSLSQDETPPNGTPGTEPMFNFKSLAEAITPEEKSRDAGPQYIEDVADAVPTQTNGKAPELTLNLDSEPLGESIMTIKPDGVSDTTHDADEGDDGIRPAPPPPPPPIQLVTEDEHHAHGDQKYIGEIGLAGLSGQQATQ</sequence>
<evidence type="ECO:0008006" key="5">
    <source>
        <dbReference type="Google" id="ProtNLM"/>
    </source>
</evidence>
<gene>
    <name evidence="3" type="ORF">T440DRAFT_23506</name>
</gene>
<feature type="compositionally biased region" description="Pro residues" evidence="2">
    <location>
        <begin position="819"/>
        <end position="828"/>
    </location>
</feature>
<evidence type="ECO:0000256" key="2">
    <source>
        <dbReference type="SAM" id="MobiDB-lite"/>
    </source>
</evidence>
<feature type="region of interest" description="Disordered" evidence="2">
    <location>
        <begin position="69"/>
        <end position="88"/>
    </location>
</feature>
<protein>
    <recommendedName>
        <fullName evidence="5">Protein SIP5</fullName>
    </recommendedName>
</protein>
<feature type="compositionally biased region" description="Polar residues" evidence="2">
    <location>
        <begin position="193"/>
        <end position="218"/>
    </location>
</feature>
<feature type="compositionally biased region" description="Basic and acidic residues" evidence="2">
    <location>
        <begin position="640"/>
        <end position="649"/>
    </location>
</feature>
<feature type="region of interest" description="Disordered" evidence="2">
    <location>
        <begin position="331"/>
        <end position="350"/>
    </location>
</feature>
<dbReference type="PANTHER" id="PTHR31315">
    <property type="entry name" value="PROTEIN SIP5"/>
    <property type="match status" value="1"/>
</dbReference>
<feature type="compositionally biased region" description="Basic and acidic residues" evidence="2">
    <location>
        <begin position="548"/>
        <end position="565"/>
    </location>
</feature>
<feature type="compositionally biased region" description="Basic and acidic residues" evidence="2">
    <location>
        <begin position="331"/>
        <end position="341"/>
    </location>
</feature>
<feature type="compositionally biased region" description="Polar residues" evidence="2">
    <location>
        <begin position="713"/>
        <end position="727"/>
    </location>
</feature>
<feature type="compositionally biased region" description="Polar residues" evidence="2">
    <location>
        <begin position="650"/>
        <end position="671"/>
    </location>
</feature>
<dbReference type="Proteomes" id="UP000799423">
    <property type="component" value="Unassembled WGS sequence"/>
</dbReference>
<feature type="compositionally biased region" description="Low complexity" evidence="2">
    <location>
        <begin position="219"/>
        <end position="246"/>
    </location>
</feature>
<dbReference type="GO" id="GO:0005737">
    <property type="term" value="C:cytoplasm"/>
    <property type="evidence" value="ECO:0007669"/>
    <property type="project" value="TreeGrafter"/>
</dbReference>
<feature type="compositionally biased region" description="Low complexity" evidence="2">
    <location>
        <begin position="504"/>
        <end position="514"/>
    </location>
</feature>
<dbReference type="InterPro" id="IPR039301">
    <property type="entry name" value="Sip5/DA2"/>
</dbReference>
<feature type="compositionally biased region" description="Low complexity" evidence="2">
    <location>
        <begin position="25"/>
        <end position="51"/>
    </location>
</feature>
<feature type="compositionally biased region" description="Basic residues" evidence="2">
    <location>
        <begin position="566"/>
        <end position="582"/>
    </location>
</feature>
<dbReference type="AlphaFoldDB" id="A0A6A7BEX5"/>
<evidence type="ECO:0000313" key="3">
    <source>
        <dbReference type="EMBL" id="KAF2852939.1"/>
    </source>
</evidence>
<feature type="compositionally biased region" description="Low complexity" evidence="2">
    <location>
        <begin position="728"/>
        <end position="739"/>
    </location>
</feature>
<feature type="region of interest" description="Disordered" evidence="2">
    <location>
        <begin position="171"/>
        <end position="277"/>
    </location>
</feature>
<feature type="region of interest" description="Disordered" evidence="2">
    <location>
        <begin position="392"/>
        <end position="419"/>
    </location>
</feature>
<feature type="compositionally biased region" description="Low complexity" evidence="2">
    <location>
        <begin position="599"/>
        <end position="608"/>
    </location>
</feature>
<feature type="compositionally biased region" description="Low complexity" evidence="2">
    <location>
        <begin position="392"/>
        <end position="408"/>
    </location>
</feature>